<dbReference type="GO" id="GO:0000976">
    <property type="term" value="F:transcription cis-regulatory region binding"/>
    <property type="evidence" value="ECO:0007669"/>
    <property type="project" value="TreeGrafter"/>
</dbReference>
<keyword evidence="3" id="KW-0804">Transcription</keyword>
<dbReference type="PANTHER" id="PTHR47894:SF4">
    <property type="entry name" value="HTH-TYPE TRANSCRIPTIONAL REGULATOR GADX"/>
    <property type="match status" value="1"/>
</dbReference>
<gene>
    <name evidence="5" type="ORF">CRX42_31790</name>
</gene>
<dbReference type="GO" id="GO:0003700">
    <property type="term" value="F:DNA-binding transcription factor activity"/>
    <property type="evidence" value="ECO:0007669"/>
    <property type="project" value="InterPro"/>
</dbReference>
<organism evidence="5 6">
    <name type="scientific">Pseudomonas jessenii</name>
    <dbReference type="NCBI Taxonomy" id="77298"/>
    <lineage>
        <taxon>Bacteria</taxon>
        <taxon>Pseudomonadati</taxon>
        <taxon>Pseudomonadota</taxon>
        <taxon>Gammaproteobacteria</taxon>
        <taxon>Pseudomonadales</taxon>
        <taxon>Pseudomonadaceae</taxon>
        <taxon>Pseudomonas</taxon>
    </lineage>
</organism>
<evidence type="ECO:0000256" key="2">
    <source>
        <dbReference type="ARBA" id="ARBA00023125"/>
    </source>
</evidence>
<dbReference type="EMBL" id="PDLL01000809">
    <property type="protein sequence ID" value="PYY66546.1"/>
    <property type="molecule type" value="Genomic_DNA"/>
</dbReference>
<dbReference type="InterPro" id="IPR009057">
    <property type="entry name" value="Homeodomain-like_sf"/>
</dbReference>
<protein>
    <submittedName>
        <fullName evidence="5">AraC family transcriptional regulator</fullName>
    </submittedName>
</protein>
<dbReference type="PROSITE" id="PS01124">
    <property type="entry name" value="HTH_ARAC_FAMILY_2"/>
    <property type="match status" value="1"/>
</dbReference>
<dbReference type="GO" id="GO:0005829">
    <property type="term" value="C:cytosol"/>
    <property type="evidence" value="ECO:0007669"/>
    <property type="project" value="TreeGrafter"/>
</dbReference>
<evidence type="ECO:0000256" key="1">
    <source>
        <dbReference type="ARBA" id="ARBA00023015"/>
    </source>
</evidence>
<feature type="domain" description="HTH araC/xylS-type" evidence="4">
    <location>
        <begin position="232"/>
        <end position="330"/>
    </location>
</feature>
<dbReference type="SMART" id="SM00342">
    <property type="entry name" value="HTH_ARAC"/>
    <property type="match status" value="1"/>
</dbReference>
<accession>A0A2W0ED71</accession>
<dbReference type="Pfam" id="PF12833">
    <property type="entry name" value="HTH_18"/>
    <property type="match status" value="1"/>
</dbReference>
<dbReference type="Pfam" id="PF12625">
    <property type="entry name" value="Arabinose_bd"/>
    <property type="match status" value="1"/>
</dbReference>
<dbReference type="InterPro" id="IPR032687">
    <property type="entry name" value="AraC-type_N"/>
</dbReference>
<proteinExistence type="predicted"/>
<evidence type="ECO:0000313" key="6">
    <source>
        <dbReference type="Proteomes" id="UP000247437"/>
    </source>
</evidence>
<keyword evidence="2" id="KW-0238">DNA-binding</keyword>
<dbReference type="Proteomes" id="UP000247437">
    <property type="component" value="Unassembled WGS sequence"/>
</dbReference>
<dbReference type="PANTHER" id="PTHR47894">
    <property type="entry name" value="HTH-TYPE TRANSCRIPTIONAL REGULATOR GADX"/>
    <property type="match status" value="1"/>
</dbReference>
<comment type="caution">
    <text evidence="5">The sequence shown here is derived from an EMBL/GenBank/DDBJ whole genome shotgun (WGS) entry which is preliminary data.</text>
</comment>
<dbReference type="Gene3D" id="1.10.10.60">
    <property type="entry name" value="Homeodomain-like"/>
    <property type="match status" value="1"/>
</dbReference>
<name>A0A2W0ED71_PSEJE</name>
<evidence type="ECO:0000256" key="3">
    <source>
        <dbReference type="ARBA" id="ARBA00023163"/>
    </source>
</evidence>
<dbReference type="AlphaFoldDB" id="A0A2W0ED71"/>
<reference evidence="5 6" key="1">
    <citation type="journal article" date="2018" name="Appl. Microbiol. Biotechnol.">
        <title>Characterization of the caprolactam degradation pathway in Pseudomonas jessenii using mass spectrometry-based proteomics.</title>
        <authorList>
            <person name="Otzen M."/>
            <person name="Palacio C."/>
            <person name="Janssen D.B."/>
        </authorList>
    </citation>
    <scope>NUCLEOTIDE SEQUENCE [LARGE SCALE GENOMIC DNA]</scope>
    <source>
        <strain evidence="5 6">GO3</strain>
    </source>
</reference>
<dbReference type="RefSeq" id="WP_110662993.1">
    <property type="nucleotide sequence ID" value="NZ_PDLL01000809.1"/>
</dbReference>
<dbReference type="SUPFAM" id="SSF46689">
    <property type="entry name" value="Homeodomain-like"/>
    <property type="match status" value="1"/>
</dbReference>
<evidence type="ECO:0000313" key="5">
    <source>
        <dbReference type="EMBL" id="PYY66546.1"/>
    </source>
</evidence>
<keyword evidence="1" id="KW-0805">Transcription regulation</keyword>
<dbReference type="OrthoDB" id="6506763at2"/>
<sequence length="335" mass="37942">MTYLTRASSLHGFNEFTRSQNLNPAALLREAGLPRDALENPDALISFHRFALVLELASKASENPLFGLEFGLHQGVGIFGSLFYLMRNAQSVGDALRDLGHYFHVHDNYGDVVVHRADDHALLYYATEAQNLPGSRQVSELVVGVGHQLMRTLLGGRWQPAVAMFQHAPAVNLARYRRLLGVAPRFNSAFDAWMFDVGLLNVPLSDADPALHRLMQQHLDNASRLHSNQLPSHIQRLLRSFLPSGRVTIDYIADFMRLSPRSLQRHLAEQGTSFQTLLDDTRQTMTLRYLEESDMTLMQLTEVLGYANQSAFSRAFQRWFGVSPRQWLKQQKARS</sequence>
<evidence type="ECO:0000259" key="4">
    <source>
        <dbReference type="PROSITE" id="PS01124"/>
    </source>
</evidence>
<dbReference type="InterPro" id="IPR018060">
    <property type="entry name" value="HTH_AraC"/>
</dbReference>